<dbReference type="Pfam" id="PF12900">
    <property type="entry name" value="Pyridox_ox_2"/>
    <property type="match status" value="1"/>
</dbReference>
<dbReference type="PANTHER" id="PTHR34071:SF2">
    <property type="entry name" value="FLAVIN-NUCLEOTIDE-BINDING PROTEIN"/>
    <property type="match status" value="1"/>
</dbReference>
<feature type="region of interest" description="Disordered" evidence="1">
    <location>
        <begin position="169"/>
        <end position="232"/>
    </location>
</feature>
<dbReference type="PATRIC" id="fig|1415166.3.peg.7002"/>
<dbReference type="InterPro" id="IPR012349">
    <property type="entry name" value="Split_barrel_FMN-bd"/>
</dbReference>
<dbReference type="InterPro" id="IPR024747">
    <property type="entry name" value="Pyridox_Oxase-rel"/>
</dbReference>
<dbReference type="Gene3D" id="2.30.110.10">
    <property type="entry name" value="Electron Transport, Fmn-binding Protein, Chain A"/>
    <property type="match status" value="1"/>
</dbReference>
<feature type="region of interest" description="Disordered" evidence="1">
    <location>
        <begin position="1"/>
        <end position="23"/>
    </location>
</feature>
<dbReference type="Proteomes" id="UP000019150">
    <property type="component" value="Chromosome"/>
</dbReference>
<proteinExistence type="predicted"/>
<dbReference type="OrthoDB" id="116031at2"/>
<dbReference type="KEGG" id="nno:NONO_c68170"/>
<sequence>MTDTAPTRASLSPTPRSTVTRYRDRSATDRAALDAILDEGLICHLGVTLHGAPVVIPTIYGRLGDTLYLHGSTGAGNLRAAMTGEVSVAVTLVDAIVYARAAMHFSMNYRSAVIHGRPEPITDDAHRLRALRAIVEHSAPGAWDTVRPPDKKESAATTVLALDLTEASVKTRMGDPSDDPADLDSPAWAGTVPVHTTLGPPVPSADLAHGGEAPAHVRARRHGESSSVRRTA</sequence>
<gene>
    <name evidence="2" type="ORF">NONO_c68170</name>
</gene>
<evidence type="ECO:0000313" key="3">
    <source>
        <dbReference type="Proteomes" id="UP000019150"/>
    </source>
</evidence>
<dbReference type="RefSeq" id="WP_025352885.1">
    <property type="nucleotide sequence ID" value="NZ_CP006850.1"/>
</dbReference>
<reference evidence="2 3" key="1">
    <citation type="journal article" date="2014" name="Appl. Environ. Microbiol.">
        <title>Insights into the Microbial Degradation of Rubber and Gutta-Percha by Analysis of the Complete Genome of Nocardia nova SH22a.</title>
        <authorList>
            <person name="Luo Q."/>
            <person name="Hiessl S."/>
            <person name="Poehlein A."/>
            <person name="Daniel R."/>
            <person name="Steinbuchel A."/>
        </authorList>
    </citation>
    <scope>NUCLEOTIDE SEQUENCE [LARGE SCALE GENOMIC DNA]</scope>
    <source>
        <strain evidence="2">SH22a</strain>
    </source>
</reference>
<accession>W5TR12</accession>
<dbReference type="STRING" id="1415166.NONO_c68170"/>
<protein>
    <submittedName>
        <fullName evidence="2">Putative pyridoxamine 5'-phosphate oxidase family protein</fullName>
    </submittedName>
</protein>
<dbReference type="eggNOG" id="COG3467">
    <property type="taxonomic scope" value="Bacteria"/>
</dbReference>
<feature type="compositionally biased region" description="Polar residues" evidence="1">
    <location>
        <begin position="1"/>
        <end position="20"/>
    </location>
</feature>
<dbReference type="SUPFAM" id="SSF50475">
    <property type="entry name" value="FMN-binding split barrel"/>
    <property type="match status" value="1"/>
</dbReference>
<dbReference type="PANTHER" id="PTHR34071">
    <property type="entry name" value="5-NITROIMIDAZOLE ANTIBIOTICS RESISTANCE PROTEIN, NIMA-FAMILY-RELATED PROTEIN-RELATED"/>
    <property type="match status" value="1"/>
</dbReference>
<dbReference type="EMBL" id="CP006850">
    <property type="protein sequence ID" value="AHH21584.1"/>
    <property type="molecule type" value="Genomic_DNA"/>
</dbReference>
<name>W5TR12_9NOCA</name>
<organism evidence="2 3">
    <name type="scientific">Nocardia nova SH22a</name>
    <dbReference type="NCBI Taxonomy" id="1415166"/>
    <lineage>
        <taxon>Bacteria</taxon>
        <taxon>Bacillati</taxon>
        <taxon>Actinomycetota</taxon>
        <taxon>Actinomycetes</taxon>
        <taxon>Mycobacteriales</taxon>
        <taxon>Nocardiaceae</taxon>
        <taxon>Nocardia</taxon>
    </lineage>
</organism>
<dbReference type="HOGENOM" id="CLU_067890_0_1_11"/>
<keyword evidence="3" id="KW-1185">Reference proteome</keyword>
<evidence type="ECO:0000313" key="2">
    <source>
        <dbReference type="EMBL" id="AHH21584.1"/>
    </source>
</evidence>
<dbReference type="AlphaFoldDB" id="W5TR12"/>
<evidence type="ECO:0000256" key="1">
    <source>
        <dbReference type="SAM" id="MobiDB-lite"/>
    </source>
</evidence>